<feature type="region of interest" description="Disordered" evidence="1">
    <location>
        <begin position="162"/>
        <end position="184"/>
    </location>
</feature>
<sequence length="184" mass="19396">MAKATKSNSLVPTLAQRIAKKSGSISTSKVKPAELPHDILIESVHAVELIGFITDRTDNSVTIRHKRGHGSSAQIVSTFGPNQILSVLGEAGTHGSVTALISAPIREYKGFTVKYVGNFIHATSVETGEVVQINTALPGYTVRPTVNETAAAKKYGTAAPVKAKKADKAEKGGKPAKLVKKAKK</sequence>
<evidence type="ECO:0000256" key="1">
    <source>
        <dbReference type="SAM" id="MobiDB-lite"/>
    </source>
</evidence>
<proteinExistence type="predicted"/>
<gene>
    <name evidence="2" type="ORF">pEaSNUABM32_00325</name>
</gene>
<organism evidence="2 3">
    <name type="scientific">Erwinia phage pEa_SNUABM_32</name>
    <dbReference type="NCBI Taxonomy" id="2869555"/>
    <lineage>
        <taxon>Viruses</taxon>
        <taxon>Duplodnaviria</taxon>
        <taxon>Heunggongvirae</taxon>
        <taxon>Uroviricota</taxon>
        <taxon>Caudoviricetes</taxon>
        <taxon>Alexandravirus</taxon>
        <taxon>Alexandravirus SNUABM32</taxon>
    </lineage>
</organism>
<keyword evidence="3" id="KW-1185">Reference proteome</keyword>
<protein>
    <submittedName>
        <fullName evidence="2">Uncharacterized protein</fullName>
    </submittedName>
</protein>
<accession>A0AAE7XKA6</accession>
<evidence type="ECO:0000313" key="2">
    <source>
        <dbReference type="EMBL" id="QZE57198.1"/>
    </source>
</evidence>
<feature type="compositionally biased region" description="Basic and acidic residues" evidence="1">
    <location>
        <begin position="164"/>
        <end position="173"/>
    </location>
</feature>
<evidence type="ECO:0000313" key="3">
    <source>
        <dbReference type="Proteomes" id="UP000827788"/>
    </source>
</evidence>
<dbReference type="EMBL" id="MZ443774">
    <property type="protein sequence ID" value="QZE57198.1"/>
    <property type="molecule type" value="Genomic_DNA"/>
</dbReference>
<dbReference type="Proteomes" id="UP000827788">
    <property type="component" value="Segment"/>
</dbReference>
<name>A0AAE7XKA6_9CAUD</name>
<reference evidence="2 3" key="1">
    <citation type="submission" date="2021-06" db="EMBL/GenBank/DDBJ databases">
        <title>Complete genome sequence of Erwinia phage pEa_SNUABM_32.</title>
        <authorList>
            <person name="Kim S.G."/>
            <person name="Park S.C."/>
        </authorList>
    </citation>
    <scope>NUCLEOTIDE SEQUENCE [LARGE SCALE GENOMIC DNA]</scope>
</reference>